<name>A0A0D0CJA7_9AGAR</name>
<reference evidence="1 2" key="1">
    <citation type="submission" date="2014-04" db="EMBL/GenBank/DDBJ databases">
        <title>Evolutionary Origins and Diversification of the Mycorrhizal Mutualists.</title>
        <authorList>
            <consortium name="DOE Joint Genome Institute"/>
            <consortium name="Mycorrhizal Genomics Consortium"/>
            <person name="Kohler A."/>
            <person name="Kuo A."/>
            <person name="Nagy L.G."/>
            <person name="Floudas D."/>
            <person name="Copeland A."/>
            <person name="Barry K.W."/>
            <person name="Cichocki N."/>
            <person name="Veneault-Fourrey C."/>
            <person name="LaButti K."/>
            <person name="Lindquist E.A."/>
            <person name="Lipzen A."/>
            <person name="Lundell T."/>
            <person name="Morin E."/>
            <person name="Murat C."/>
            <person name="Riley R."/>
            <person name="Ohm R."/>
            <person name="Sun H."/>
            <person name="Tunlid A."/>
            <person name="Henrissat B."/>
            <person name="Grigoriev I.V."/>
            <person name="Hibbett D.S."/>
            <person name="Martin F."/>
        </authorList>
    </citation>
    <scope>NUCLEOTIDE SEQUENCE [LARGE SCALE GENOMIC DNA]</scope>
    <source>
        <strain evidence="1 2">FD-317 M1</strain>
    </source>
</reference>
<proteinExistence type="predicted"/>
<sequence length="92" mass="10991">MAMRADKRKYAVNMEEYWPSKMFNDRGEKVRCKCRQSFILKFIEDYSDMSSMDGLDFSFICGDNKDLTCLEQVRLRRSMKGHYKHQKSLTQS</sequence>
<dbReference type="EMBL" id="KN834785">
    <property type="protein sequence ID" value="KIK58427.1"/>
    <property type="molecule type" value="Genomic_DNA"/>
</dbReference>
<gene>
    <name evidence="1" type="ORF">GYMLUDRAFT_246129</name>
</gene>
<evidence type="ECO:0000313" key="1">
    <source>
        <dbReference type="EMBL" id="KIK58427.1"/>
    </source>
</evidence>
<protein>
    <submittedName>
        <fullName evidence="1">Uncharacterized protein</fullName>
    </submittedName>
</protein>
<dbReference type="HOGENOM" id="CLU_2413477_0_0_1"/>
<dbReference type="Proteomes" id="UP000053593">
    <property type="component" value="Unassembled WGS sequence"/>
</dbReference>
<keyword evidence="2" id="KW-1185">Reference proteome</keyword>
<evidence type="ECO:0000313" key="2">
    <source>
        <dbReference type="Proteomes" id="UP000053593"/>
    </source>
</evidence>
<dbReference type="AlphaFoldDB" id="A0A0D0CJA7"/>
<accession>A0A0D0CJA7</accession>
<organism evidence="1 2">
    <name type="scientific">Collybiopsis luxurians FD-317 M1</name>
    <dbReference type="NCBI Taxonomy" id="944289"/>
    <lineage>
        <taxon>Eukaryota</taxon>
        <taxon>Fungi</taxon>
        <taxon>Dikarya</taxon>
        <taxon>Basidiomycota</taxon>
        <taxon>Agaricomycotina</taxon>
        <taxon>Agaricomycetes</taxon>
        <taxon>Agaricomycetidae</taxon>
        <taxon>Agaricales</taxon>
        <taxon>Marasmiineae</taxon>
        <taxon>Omphalotaceae</taxon>
        <taxon>Collybiopsis</taxon>
        <taxon>Collybiopsis luxurians</taxon>
    </lineage>
</organism>